<organism evidence="1 2">
    <name type="scientific">Methylobacterium oryzae CBMB20</name>
    <dbReference type="NCBI Taxonomy" id="693986"/>
    <lineage>
        <taxon>Bacteria</taxon>
        <taxon>Pseudomonadati</taxon>
        <taxon>Pseudomonadota</taxon>
        <taxon>Alphaproteobacteria</taxon>
        <taxon>Hyphomicrobiales</taxon>
        <taxon>Methylobacteriaceae</taxon>
        <taxon>Methylobacterium</taxon>
    </lineage>
</organism>
<gene>
    <name evidence="1" type="ORF">MOC_2955</name>
</gene>
<sequence length="39" mass="4386">MLEPMIDRTKLIWPVGCDTAPDIFQGLDRLGRASRLRSG</sequence>
<evidence type="ECO:0000313" key="1">
    <source>
        <dbReference type="EMBL" id="AIQ90710.1"/>
    </source>
</evidence>
<dbReference type="KEGG" id="mor:MOC_2955"/>
<evidence type="ECO:0000313" key="2">
    <source>
        <dbReference type="Proteomes" id="UP000029492"/>
    </source>
</evidence>
<dbReference type="EMBL" id="CP003811">
    <property type="protein sequence ID" value="AIQ90710.1"/>
    <property type="molecule type" value="Genomic_DNA"/>
</dbReference>
<name>A0A089NVZ5_9HYPH</name>
<dbReference type="HOGENOM" id="CLU_3312622_0_0_5"/>
<dbReference type="Proteomes" id="UP000029492">
    <property type="component" value="Chromosome"/>
</dbReference>
<proteinExistence type="predicted"/>
<keyword evidence="2" id="KW-1185">Reference proteome</keyword>
<protein>
    <submittedName>
        <fullName evidence="1">Protein of unassigned function</fullName>
    </submittedName>
</protein>
<dbReference type="AlphaFoldDB" id="A0A089NVZ5"/>
<reference evidence="1 2" key="1">
    <citation type="journal article" date="2014" name="PLoS ONE">
        <title>Genome Information of Methylobacterium oryzae, a Plant-Probiotic Methylotroph in the Phyllosphere.</title>
        <authorList>
            <person name="Kwak M.J."/>
            <person name="Jeong H."/>
            <person name="Madhaiyan M."/>
            <person name="Lee Y."/>
            <person name="Sa T.M."/>
            <person name="Oh T.K."/>
            <person name="Kim J.F."/>
        </authorList>
    </citation>
    <scope>NUCLEOTIDE SEQUENCE [LARGE SCALE GENOMIC DNA]</scope>
    <source>
        <strain evidence="1 2">CBMB20</strain>
    </source>
</reference>
<accession>A0A089NVZ5</accession>